<comment type="caution">
    <text evidence="2">The sequence shown here is derived from an EMBL/GenBank/DDBJ whole genome shotgun (WGS) entry which is preliminary data.</text>
</comment>
<dbReference type="Pfam" id="PF22564">
    <property type="entry name" value="HAAS"/>
    <property type="match status" value="1"/>
</dbReference>
<reference evidence="2 3" key="1">
    <citation type="submission" date="2021-06" db="EMBL/GenBank/DDBJ databases">
        <title>Actinoplanes lichenicola sp. nov., and Actinoplanes ovalisporus sp. nov., isolated from lichen in Thailand.</title>
        <authorList>
            <person name="Saeng-In P."/>
            <person name="Kanchanasin P."/>
            <person name="Yuki M."/>
            <person name="Kudo T."/>
            <person name="Ohkuma M."/>
            <person name="Phongsopitanun W."/>
            <person name="Tanasupawat S."/>
        </authorList>
    </citation>
    <scope>NUCLEOTIDE SEQUENCE [LARGE SCALE GENOMIC DNA]</scope>
    <source>
        <strain evidence="2 3">NBRC 110975</strain>
    </source>
</reference>
<proteinExistence type="predicted"/>
<feature type="transmembrane region" description="Helical" evidence="1">
    <location>
        <begin position="89"/>
        <end position="113"/>
    </location>
</feature>
<evidence type="ECO:0000313" key="3">
    <source>
        <dbReference type="Proteomes" id="UP001519654"/>
    </source>
</evidence>
<evidence type="ECO:0000313" key="2">
    <source>
        <dbReference type="EMBL" id="MBU2667633.1"/>
    </source>
</evidence>
<dbReference type="Proteomes" id="UP001519654">
    <property type="component" value="Unassembled WGS sequence"/>
</dbReference>
<dbReference type="RefSeq" id="WP_215791872.1">
    <property type="nucleotide sequence ID" value="NZ_JAHKKG010000009.1"/>
</dbReference>
<keyword evidence="1" id="KW-0812">Transmembrane</keyword>
<evidence type="ECO:0000256" key="1">
    <source>
        <dbReference type="SAM" id="Phobius"/>
    </source>
</evidence>
<keyword evidence="1" id="KW-1133">Transmembrane helix</keyword>
<dbReference type="EMBL" id="JAHKKG010000009">
    <property type="protein sequence ID" value="MBU2667633.1"/>
    <property type="molecule type" value="Genomic_DNA"/>
</dbReference>
<protein>
    <submittedName>
        <fullName evidence="2">DUF1700 domain-containing protein</fullName>
    </submittedName>
</protein>
<sequence>MKTQQNDVVAEYLRELDQRLAGIPVLQRRELLADLEAHIAAERAERHVSGEGELIEILERLGSPEVVAAAAHEEAGTVFRHPAPPRRRLWPWLVGAGALLVVFAFCAFALFFARVDSSEVPAPGPAVTAPVPEPQPTS</sequence>
<keyword evidence="1" id="KW-0472">Membrane</keyword>
<gene>
    <name evidence="2" type="ORF">KOI35_29375</name>
</gene>
<name>A0ABS5YW11_9ACTN</name>
<keyword evidence="3" id="KW-1185">Reference proteome</keyword>
<organism evidence="2 3">
    <name type="scientific">Paractinoplanes bogorensis</name>
    <dbReference type="NCBI Taxonomy" id="1610840"/>
    <lineage>
        <taxon>Bacteria</taxon>
        <taxon>Bacillati</taxon>
        <taxon>Actinomycetota</taxon>
        <taxon>Actinomycetes</taxon>
        <taxon>Micromonosporales</taxon>
        <taxon>Micromonosporaceae</taxon>
        <taxon>Paractinoplanes</taxon>
    </lineage>
</organism>
<accession>A0ABS5YW11</accession>